<evidence type="ECO:0008006" key="4">
    <source>
        <dbReference type="Google" id="ProtNLM"/>
    </source>
</evidence>
<dbReference type="AlphaFoldDB" id="A0A4U0U9M4"/>
<accession>A0A4U0U9M4</accession>
<keyword evidence="3" id="KW-1185">Reference proteome</keyword>
<evidence type="ECO:0000313" key="3">
    <source>
        <dbReference type="Proteomes" id="UP000308549"/>
    </source>
</evidence>
<evidence type="ECO:0000313" key="2">
    <source>
        <dbReference type="EMBL" id="TKA31948.1"/>
    </source>
</evidence>
<dbReference type="Gene3D" id="2.40.40.10">
    <property type="entry name" value="RlpA-like domain"/>
    <property type="match status" value="1"/>
</dbReference>
<evidence type="ECO:0000256" key="1">
    <source>
        <dbReference type="SAM" id="SignalP"/>
    </source>
</evidence>
<dbReference type="EMBL" id="NAJL01000006">
    <property type="protein sequence ID" value="TKA31948.1"/>
    <property type="molecule type" value="Genomic_DNA"/>
</dbReference>
<protein>
    <recommendedName>
        <fullName evidence="4">Expansin-like EG45 domain-containing protein</fullName>
    </recommendedName>
</protein>
<feature type="chain" id="PRO_5020791900" description="Expansin-like EG45 domain-containing protein" evidence="1">
    <location>
        <begin position="20"/>
        <end position="172"/>
    </location>
</feature>
<dbReference type="Proteomes" id="UP000308549">
    <property type="component" value="Unassembled WGS sequence"/>
</dbReference>
<keyword evidence="1" id="KW-0732">Signal</keyword>
<sequence length="172" mass="17187">MLSQALLLTPLAFALKASAQNYSASFTQYGSGDQNGSGNCNVDTTACGYYTTSGYSAAVSQNVFGVGPGDGAGPACGGCWELTIQTDSSGNALSNAGNSIVVKVTNLCPADGNPLCAQSSTSDTNQYGANVNFDTCMDSGASNALFGNSGTALGLGTAVKVNCGEWEGATDQ</sequence>
<proteinExistence type="predicted"/>
<feature type="signal peptide" evidence="1">
    <location>
        <begin position="1"/>
        <end position="19"/>
    </location>
</feature>
<comment type="caution">
    <text evidence="2">The sequence shown here is derived from an EMBL/GenBank/DDBJ whole genome shotgun (WGS) entry which is preliminary data.</text>
</comment>
<gene>
    <name evidence="2" type="ORF">B0A50_01193</name>
</gene>
<name>A0A4U0U9M4_9PEZI</name>
<dbReference type="SUPFAM" id="SSF50685">
    <property type="entry name" value="Barwin-like endoglucanases"/>
    <property type="match status" value="1"/>
</dbReference>
<reference evidence="2 3" key="1">
    <citation type="submission" date="2017-03" db="EMBL/GenBank/DDBJ databases">
        <title>Genomes of endolithic fungi from Antarctica.</title>
        <authorList>
            <person name="Coleine C."/>
            <person name="Masonjones S."/>
            <person name="Stajich J.E."/>
        </authorList>
    </citation>
    <scope>NUCLEOTIDE SEQUENCE [LARGE SCALE GENOMIC DNA]</scope>
    <source>
        <strain evidence="2 3">CCFEE 6315</strain>
    </source>
</reference>
<dbReference type="OrthoDB" id="5823761at2759"/>
<organism evidence="2 3">
    <name type="scientific">Salinomyces thailandicus</name>
    <dbReference type="NCBI Taxonomy" id="706561"/>
    <lineage>
        <taxon>Eukaryota</taxon>
        <taxon>Fungi</taxon>
        <taxon>Dikarya</taxon>
        <taxon>Ascomycota</taxon>
        <taxon>Pezizomycotina</taxon>
        <taxon>Dothideomycetes</taxon>
        <taxon>Dothideomycetidae</taxon>
        <taxon>Mycosphaerellales</taxon>
        <taxon>Teratosphaeriaceae</taxon>
        <taxon>Salinomyces</taxon>
    </lineage>
</organism>
<dbReference type="Pfam" id="PF22514">
    <property type="entry name" value="EXPB1_D1"/>
    <property type="match status" value="1"/>
</dbReference>
<dbReference type="InterPro" id="IPR036908">
    <property type="entry name" value="RlpA-like_sf"/>
</dbReference>